<proteinExistence type="predicted"/>
<sequence length="72" mass="7870">MWLLIIFGIAILVLGIIQIKNPSFGWKYNEGWKVNGDSEPSDAYLIMAEIGGIFATVLGAVFILLGALKVFL</sequence>
<reference evidence="3 4" key="1">
    <citation type="submission" date="2021-03" db="EMBL/GenBank/DDBJ databases">
        <title>Antimicrobial resistance genes in bacteria isolated from Japanese honey, and their potential for conferring macrolide and lincosamide resistance in the American foulbrood pathogen Paenibacillus larvae.</title>
        <authorList>
            <person name="Okamoto M."/>
            <person name="Kumagai M."/>
            <person name="Kanamori H."/>
            <person name="Takamatsu D."/>
        </authorList>
    </citation>
    <scope>NUCLEOTIDE SEQUENCE [LARGE SCALE GENOMIC DNA]</scope>
    <source>
        <strain evidence="3 4">J34TS1</strain>
    </source>
</reference>
<feature type="domain" description="DUF6199" evidence="2">
    <location>
        <begin position="7"/>
        <end position="65"/>
    </location>
</feature>
<organism evidence="3 4">
    <name type="scientific">Paenibacillus azoreducens</name>
    <dbReference type="NCBI Taxonomy" id="116718"/>
    <lineage>
        <taxon>Bacteria</taxon>
        <taxon>Bacillati</taxon>
        <taxon>Bacillota</taxon>
        <taxon>Bacilli</taxon>
        <taxon>Bacillales</taxon>
        <taxon>Paenibacillaceae</taxon>
        <taxon>Paenibacillus</taxon>
    </lineage>
</organism>
<keyword evidence="1" id="KW-0472">Membrane</keyword>
<dbReference type="Pfam" id="PF19701">
    <property type="entry name" value="DUF6199"/>
    <property type="match status" value="1"/>
</dbReference>
<evidence type="ECO:0000256" key="1">
    <source>
        <dbReference type="SAM" id="Phobius"/>
    </source>
</evidence>
<evidence type="ECO:0000313" key="3">
    <source>
        <dbReference type="EMBL" id="GIO46645.1"/>
    </source>
</evidence>
<dbReference type="EMBL" id="BORT01000004">
    <property type="protein sequence ID" value="GIO46645.1"/>
    <property type="molecule type" value="Genomic_DNA"/>
</dbReference>
<keyword evidence="1" id="KW-1133">Transmembrane helix</keyword>
<dbReference type="AlphaFoldDB" id="A0A920CPT5"/>
<protein>
    <recommendedName>
        <fullName evidence="2">DUF6199 domain-containing protein</fullName>
    </recommendedName>
</protein>
<feature type="transmembrane region" description="Helical" evidence="1">
    <location>
        <begin position="43"/>
        <end position="68"/>
    </location>
</feature>
<keyword evidence="1" id="KW-0812">Transmembrane</keyword>
<accession>A0A920CPT5</accession>
<evidence type="ECO:0000313" key="4">
    <source>
        <dbReference type="Proteomes" id="UP000682811"/>
    </source>
</evidence>
<comment type="caution">
    <text evidence="3">The sequence shown here is derived from an EMBL/GenBank/DDBJ whole genome shotgun (WGS) entry which is preliminary data.</text>
</comment>
<name>A0A920CPT5_9BACL</name>
<dbReference type="Proteomes" id="UP000682811">
    <property type="component" value="Unassembled WGS sequence"/>
</dbReference>
<keyword evidence="4" id="KW-1185">Reference proteome</keyword>
<evidence type="ECO:0000259" key="2">
    <source>
        <dbReference type="Pfam" id="PF19701"/>
    </source>
</evidence>
<dbReference type="RefSeq" id="WP_212977626.1">
    <property type="nucleotide sequence ID" value="NZ_AP025343.1"/>
</dbReference>
<dbReference type="InterPro" id="IPR045679">
    <property type="entry name" value="DUF6199"/>
</dbReference>
<gene>
    <name evidence="3" type="ORF">J34TS1_14100</name>
</gene>